<dbReference type="SMART" id="SM00256">
    <property type="entry name" value="FBOX"/>
    <property type="match status" value="1"/>
</dbReference>
<dbReference type="Proteomes" id="UP000193067">
    <property type="component" value="Unassembled WGS sequence"/>
</dbReference>
<dbReference type="InterPro" id="IPR015943">
    <property type="entry name" value="WD40/YVTN_repeat-like_dom_sf"/>
</dbReference>
<name>A0A1Y2IE97_TRAC3</name>
<feature type="region of interest" description="Disordered" evidence="1">
    <location>
        <begin position="503"/>
        <end position="523"/>
    </location>
</feature>
<protein>
    <recommendedName>
        <fullName evidence="2">F-box domain-containing protein</fullName>
    </recommendedName>
</protein>
<proteinExistence type="predicted"/>
<feature type="compositionally biased region" description="Low complexity" evidence="1">
    <location>
        <begin position="402"/>
        <end position="424"/>
    </location>
</feature>
<dbReference type="Pfam" id="PF12937">
    <property type="entry name" value="F-box-like"/>
    <property type="match status" value="1"/>
</dbReference>
<sequence length="567" mass="61579">MSKRQLSPAPLPPSKRIHANQPVAVEYGTSVDAILSDEIALFIFSYLSPSDLCAVQRTNRNWARLSLDNQLWKSLYITEYGRTRLRGARGFIGRGDGREIKPLPGRAKTEGIRDWKWMFRISSNWRTGRCSLEHYQLGIPPRLFTHSQTLHQTHLLLAGNLIIMASSVPSPTPSILLASPAHGLYTIPCPSSRPGTVAHVTALALDQSPPASGHHGRLICFLSTGEFCLLNVNHHAPTSSSRVYTYQPSGRSSRTTPIVQAAYHHPLLVTLSKSFHLSLYDLSSDTVRHTQTLTSFTSYPPSSLVLSLQSPSTYKLVLAYAIPVYPAHWSVGATELIIDNTEMTVSTTRTTRAIDVPQGWVDESKMRAVREQWSRKVARVADTQTDGKWVVLAPGQHLASAASASTSSSGGDSTPSTPSTPSSPLVGTTYTSSSLHTASGLQLYRLFLPSSASSSSSPKLTFVRTLHGQIGPVSTLALADGRCVSLGMNGSIWVWDLEAGTGTEVSPGITGPPETVDDDDEGEQREDGAFEAVKLRLAMGARGSVVFDDRRIVSAHGTDVEVRRFDI</sequence>
<dbReference type="EMBL" id="KZ084128">
    <property type="protein sequence ID" value="OSC99416.1"/>
    <property type="molecule type" value="Genomic_DNA"/>
</dbReference>
<dbReference type="Gene3D" id="1.20.1280.50">
    <property type="match status" value="1"/>
</dbReference>
<dbReference type="InterPro" id="IPR036047">
    <property type="entry name" value="F-box-like_dom_sf"/>
</dbReference>
<dbReference type="OrthoDB" id="3219396at2759"/>
<dbReference type="STRING" id="1353009.A0A1Y2IE97"/>
<dbReference type="AlphaFoldDB" id="A0A1Y2IE97"/>
<feature type="region of interest" description="Disordered" evidence="1">
    <location>
        <begin position="402"/>
        <end position="431"/>
    </location>
</feature>
<dbReference type="SUPFAM" id="SSF50978">
    <property type="entry name" value="WD40 repeat-like"/>
    <property type="match status" value="1"/>
</dbReference>
<dbReference type="PROSITE" id="PS50181">
    <property type="entry name" value="FBOX"/>
    <property type="match status" value="1"/>
</dbReference>
<organism evidence="3 4">
    <name type="scientific">Trametes coccinea (strain BRFM310)</name>
    <name type="common">Pycnoporus coccineus</name>
    <dbReference type="NCBI Taxonomy" id="1353009"/>
    <lineage>
        <taxon>Eukaryota</taxon>
        <taxon>Fungi</taxon>
        <taxon>Dikarya</taxon>
        <taxon>Basidiomycota</taxon>
        <taxon>Agaricomycotina</taxon>
        <taxon>Agaricomycetes</taxon>
        <taxon>Polyporales</taxon>
        <taxon>Polyporaceae</taxon>
        <taxon>Trametes</taxon>
    </lineage>
</organism>
<dbReference type="Pfam" id="PF25499">
    <property type="entry name" value="Beta-prop_pof12"/>
    <property type="match status" value="1"/>
</dbReference>
<dbReference type="SUPFAM" id="SSF81383">
    <property type="entry name" value="F-box domain"/>
    <property type="match status" value="1"/>
</dbReference>
<evidence type="ECO:0000259" key="2">
    <source>
        <dbReference type="PROSITE" id="PS50181"/>
    </source>
</evidence>
<keyword evidence="4" id="KW-1185">Reference proteome</keyword>
<evidence type="ECO:0000313" key="4">
    <source>
        <dbReference type="Proteomes" id="UP000193067"/>
    </source>
</evidence>
<accession>A0A1Y2IE97</accession>
<evidence type="ECO:0000313" key="3">
    <source>
        <dbReference type="EMBL" id="OSC99416.1"/>
    </source>
</evidence>
<dbReference type="InterPro" id="IPR036322">
    <property type="entry name" value="WD40_repeat_dom_sf"/>
</dbReference>
<reference evidence="3 4" key="1">
    <citation type="journal article" date="2015" name="Biotechnol. Biofuels">
        <title>Enhanced degradation of softwood versus hardwood by the white-rot fungus Pycnoporus coccineus.</title>
        <authorList>
            <person name="Couturier M."/>
            <person name="Navarro D."/>
            <person name="Chevret D."/>
            <person name="Henrissat B."/>
            <person name="Piumi F."/>
            <person name="Ruiz-Duenas F.J."/>
            <person name="Martinez A.T."/>
            <person name="Grigoriev I.V."/>
            <person name="Riley R."/>
            <person name="Lipzen A."/>
            <person name="Berrin J.G."/>
            <person name="Master E.R."/>
            <person name="Rosso M.N."/>
        </authorList>
    </citation>
    <scope>NUCLEOTIDE SEQUENCE [LARGE SCALE GENOMIC DNA]</scope>
    <source>
        <strain evidence="3 4">BRFM310</strain>
    </source>
</reference>
<dbReference type="InterPro" id="IPR001810">
    <property type="entry name" value="F-box_dom"/>
</dbReference>
<evidence type="ECO:0000256" key="1">
    <source>
        <dbReference type="SAM" id="MobiDB-lite"/>
    </source>
</evidence>
<feature type="domain" description="F-box" evidence="2">
    <location>
        <begin position="29"/>
        <end position="75"/>
    </location>
</feature>
<gene>
    <name evidence="3" type="ORF">PYCCODRAFT_1395326</name>
</gene>
<dbReference type="Gene3D" id="2.130.10.10">
    <property type="entry name" value="YVTN repeat-like/Quinoprotein amine dehydrogenase"/>
    <property type="match status" value="1"/>
</dbReference>